<comment type="caution">
    <text evidence="15">The sequence shown here is derived from an EMBL/GenBank/DDBJ whole genome shotgun (WGS) entry which is preliminary data.</text>
</comment>
<dbReference type="Gene3D" id="3.40.630.10">
    <property type="entry name" value="Zn peptidases"/>
    <property type="match status" value="1"/>
</dbReference>
<evidence type="ECO:0000256" key="2">
    <source>
        <dbReference type="ARBA" id="ARBA00005988"/>
    </source>
</evidence>
<comment type="cofactor">
    <cofactor evidence="1">
        <name>Zn(2+)</name>
        <dbReference type="ChEBI" id="CHEBI:29105"/>
    </cofactor>
</comment>
<dbReference type="SUPFAM" id="SSF54897">
    <property type="entry name" value="Protease propeptides/inhibitors"/>
    <property type="match status" value="1"/>
</dbReference>
<proteinExistence type="inferred from homology"/>
<dbReference type="InterPro" id="IPR003146">
    <property type="entry name" value="M14A_act_pep"/>
</dbReference>
<dbReference type="PROSITE" id="PS00132">
    <property type="entry name" value="CARBOXYPEPT_ZN_1"/>
    <property type="match status" value="1"/>
</dbReference>
<evidence type="ECO:0000256" key="7">
    <source>
        <dbReference type="ARBA" id="ARBA00022801"/>
    </source>
</evidence>
<dbReference type="PANTHER" id="PTHR11705">
    <property type="entry name" value="PROTEASE FAMILY M14 CARBOXYPEPTIDASE A,B"/>
    <property type="match status" value="1"/>
</dbReference>
<evidence type="ECO:0000256" key="8">
    <source>
        <dbReference type="ARBA" id="ARBA00022833"/>
    </source>
</evidence>
<dbReference type="Pfam" id="PF02244">
    <property type="entry name" value="Propep_M14"/>
    <property type="match status" value="1"/>
</dbReference>
<evidence type="ECO:0000256" key="6">
    <source>
        <dbReference type="ARBA" id="ARBA00022729"/>
    </source>
</evidence>
<accession>A0ABD1DEC8</accession>
<name>A0ABD1DEC8_CULPP</name>
<reference evidence="15 16" key="1">
    <citation type="submission" date="2024-05" db="EMBL/GenBank/DDBJ databases">
        <title>Culex pipiens pipiens assembly and annotation.</title>
        <authorList>
            <person name="Alout H."/>
            <person name="Durand T."/>
        </authorList>
    </citation>
    <scope>NUCLEOTIDE SEQUENCE [LARGE SCALE GENOMIC DNA]</scope>
    <source>
        <strain evidence="15">HA-2024</strain>
        <tissue evidence="15">Whole body</tissue>
    </source>
</reference>
<dbReference type="SUPFAM" id="SSF53187">
    <property type="entry name" value="Zn-dependent exopeptidases"/>
    <property type="match status" value="1"/>
</dbReference>
<feature type="compositionally biased region" description="Low complexity" evidence="12">
    <location>
        <begin position="96"/>
        <end position="107"/>
    </location>
</feature>
<feature type="domain" description="Peptidase M14" evidence="14">
    <location>
        <begin position="127"/>
        <end position="418"/>
    </location>
</feature>
<gene>
    <name evidence="15" type="ORF">pipiens_009343</name>
</gene>
<evidence type="ECO:0000256" key="4">
    <source>
        <dbReference type="ARBA" id="ARBA00022670"/>
    </source>
</evidence>
<dbReference type="Proteomes" id="UP001562425">
    <property type="component" value="Unassembled WGS sequence"/>
</dbReference>
<feature type="active site" description="Proton donor/acceptor" evidence="11">
    <location>
        <position position="382"/>
    </location>
</feature>
<dbReference type="InterPro" id="IPR057246">
    <property type="entry name" value="CARBOXYPEPT_ZN_1"/>
</dbReference>
<evidence type="ECO:0000256" key="12">
    <source>
        <dbReference type="SAM" id="MobiDB-lite"/>
    </source>
</evidence>
<keyword evidence="4" id="KW-0645">Protease</keyword>
<dbReference type="InterPro" id="IPR000834">
    <property type="entry name" value="Peptidase_M14"/>
</dbReference>
<keyword evidence="6 13" id="KW-0732">Signal</keyword>
<evidence type="ECO:0000256" key="5">
    <source>
        <dbReference type="ARBA" id="ARBA00022723"/>
    </source>
</evidence>
<dbReference type="GO" id="GO:0008237">
    <property type="term" value="F:metallopeptidase activity"/>
    <property type="evidence" value="ECO:0007669"/>
    <property type="project" value="UniProtKB-KW"/>
</dbReference>
<dbReference type="AlphaFoldDB" id="A0ABD1DEC8"/>
<evidence type="ECO:0000256" key="9">
    <source>
        <dbReference type="ARBA" id="ARBA00023049"/>
    </source>
</evidence>
<feature type="signal peptide" evidence="13">
    <location>
        <begin position="1"/>
        <end position="21"/>
    </location>
</feature>
<feature type="region of interest" description="Disordered" evidence="12">
    <location>
        <begin position="96"/>
        <end position="116"/>
    </location>
</feature>
<evidence type="ECO:0000259" key="14">
    <source>
        <dbReference type="PROSITE" id="PS52035"/>
    </source>
</evidence>
<keyword evidence="7" id="KW-0378">Hydrolase</keyword>
<evidence type="ECO:0000256" key="3">
    <source>
        <dbReference type="ARBA" id="ARBA00022645"/>
    </source>
</evidence>
<evidence type="ECO:0000313" key="16">
    <source>
        <dbReference type="Proteomes" id="UP001562425"/>
    </source>
</evidence>
<dbReference type="GO" id="GO:0004180">
    <property type="term" value="F:carboxypeptidase activity"/>
    <property type="evidence" value="ECO:0007669"/>
    <property type="project" value="UniProtKB-KW"/>
</dbReference>
<keyword evidence="8" id="KW-0862">Zinc</keyword>
<dbReference type="GO" id="GO:0046872">
    <property type="term" value="F:metal ion binding"/>
    <property type="evidence" value="ECO:0007669"/>
    <property type="project" value="UniProtKB-KW"/>
</dbReference>
<dbReference type="Pfam" id="PF00246">
    <property type="entry name" value="Peptidase_M14"/>
    <property type="match status" value="1"/>
</dbReference>
<evidence type="ECO:0000256" key="10">
    <source>
        <dbReference type="ARBA" id="ARBA00023157"/>
    </source>
</evidence>
<dbReference type="SMART" id="SM00631">
    <property type="entry name" value="Zn_pept"/>
    <property type="match status" value="1"/>
</dbReference>
<dbReference type="Gene3D" id="3.30.70.340">
    <property type="entry name" value="Metallocarboxypeptidase-like"/>
    <property type="match status" value="1"/>
</dbReference>
<dbReference type="GO" id="GO:0006508">
    <property type="term" value="P:proteolysis"/>
    <property type="evidence" value="ECO:0007669"/>
    <property type="project" value="UniProtKB-KW"/>
</dbReference>
<keyword evidence="3" id="KW-0121">Carboxypeptidase</keyword>
<evidence type="ECO:0000256" key="13">
    <source>
        <dbReference type="SAM" id="SignalP"/>
    </source>
</evidence>
<evidence type="ECO:0000256" key="11">
    <source>
        <dbReference type="PROSITE-ProRule" id="PRU01379"/>
    </source>
</evidence>
<keyword evidence="5" id="KW-0479">Metal-binding</keyword>
<comment type="similarity">
    <text evidence="2 11">Belongs to the peptidase M14 family.</text>
</comment>
<keyword evidence="10" id="KW-1015">Disulfide bond</keyword>
<organism evidence="15 16">
    <name type="scientific">Culex pipiens pipiens</name>
    <name type="common">Northern house mosquito</name>
    <dbReference type="NCBI Taxonomy" id="38569"/>
    <lineage>
        <taxon>Eukaryota</taxon>
        <taxon>Metazoa</taxon>
        <taxon>Ecdysozoa</taxon>
        <taxon>Arthropoda</taxon>
        <taxon>Hexapoda</taxon>
        <taxon>Insecta</taxon>
        <taxon>Pterygota</taxon>
        <taxon>Neoptera</taxon>
        <taxon>Endopterygota</taxon>
        <taxon>Diptera</taxon>
        <taxon>Nematocera</taxon>
        <taxon>Culicoidea</taxon>
        <taxon>Culicidae</taxon>
        <taxon>Culicinae</taxon>
        <taxon>Culicini</taxon>
        <taxon>Culex</taxon>
        <taxon>Culex</taxon>
    </lineage>
</organism>
<dbReference type="FunFam" id="3.40.630.10:FF:000084">
    <property type="entry name" value="Carboxypeptidase B2"/>
    <property type="match status" value="1"/>
</dbReference>
<keyword evidence="9" id="KW-0482">Metalloprotease</keyword>
<protein>
    <recommendedName>
        <fullName evidence="14">Peptidase M14 domain-containing protein</fullName>
    </recommendedName>
</protein>
<dbReference type="EMBL" id="JBEHCU010006072">
    <property type="protein sequence ID" value="KAL1397951.1"/>
    <property type="molecule type" value="Genomic_DNA"/>
</dbReference>
<feature type="chain" id="PRO_5044861768" description="Peptidase M14 domain-containing protein" evidence="13">
    <location>
        <begin position="22"/>
        <end position="423"/>
    </location>
</feature>
<dbReference type="InterPro" id="IPR036990">
    <property type="entry name" value="M14A-like_propep"/>
</dbReference>
<sequence>MIPHLLLIVLHVISLGTISSACTRAVLYSVTPSSDEQVGYLRMLEKTNEAMDFWVLTSWTGEEAHVLVPAGEDARFKSDLKQRGIIPTVRNSNITTCGNSNNNNSSTRSERNAAYSSKPGSLDFTSRYLNHADINRFIDYLGKKYPDLVTVTTIGHSYERRPMRTVTISSGKPSKTMIIDAGIHGREWIAPATALYLMSQLVQNSNRHGELLANITWIILPLVNPDGYEFSLNSNKFWRKTRRPAKRCVGTDANRNFSFHWGEKGASRQECSQTFAGPKPFSEPETQALRNLLLAKGNITSFYLTLHSYGRFLLYPWGHKKDLPRKWRLLDAVARAGAVAMKRNHNVSYRVGGAAKLLYEASGGSDDYALAVARIPVSITMELPAGGSGESGFHPPESQISRLVEEAFTGIRAMALKMVQMDV</sequence>
<dbReference type="PRINTS" id="PR00765">
    <property type="entry name" value="CRBOXYPTASEA"/>
</dbReference>
<evidence type="ECO:0000313" key="15">
    <source>
        <dbReference type="EMBL" id="KAL1397951.1"/>
    </source>
</evidence>
<dbReference type="PANTHER" id="PTHR11705:SF154">
    <property type="entry name" value="PEPTIDASE M14 CARBOXYPEPTIDASE A DOMAIN-CONTAINING PROTEIN"/>
    <property type="match status" value="1"/>
</dbReference>
<keyword evidence="16" id="KW-1185">Reference proteome</keyword>
<dbReference type="PROSITE" id="PS52035">
    <property type="entry name" value="PEPTIDASE_M14"/>
    <property type="match status" value="1"/>
</dbReference>
<evidence type="ECO:0000256" key="1">
    <source>
        <dbReference type="ARBA" id="ARBA00001947"/>
    </source>
</evidence>